<dbReference type="EMBL" id="BK032833">
    <property type="protein sequence ID" value="DAF63192.1"/>
    <property type="molecule type" value="Genomic_DNA"/>
</dbReference>
<reference evidence="1" key="1">
    <citation type="journal article" date="2021" name="Proc. Natl. Acad. Sci. U.S.A.">
        <title>A Catalog of Tens of Thousands of Viruses from Human Metagenomes Reveals Hidden Associations with Chronic Diseases.</title>
        <authorList>
            <person name="Tisza M.J."/>
            <person name="Buck C.B."/>
        </authorList>
    </citation>
    <scope>NUCLEOTIDE SEQUENCE</scope>
    <source>
        <strain evidence="1">Ct7yc1</strain>
    </source>
</reference>
<accession>A0A8S5TJ92</accession>
<name>A0A8S5TJ92_9CAUD</name>
<protein>
    <submittedName>
        <fullName evidence="1">Uncharacterized protein</fullName>
    </submittedName>
</protein>
<evidence type="ECO:0000313" key="1">
    <source>
        <dbReference type="EMBL" id="DAF63192.1"/>
    </source>
</evidence>
<sequence length="99" mass="10926">MRIKGIGTIAKNKAMEILTAEGRKAVKSGDITTEELGEMYKLQKVKEACAIGTCTDSFNNSYKWVPDELKEELTPEQLGALTEAFYNCYGAGKNDKRGD</sequence>
<organism evidence="1">
    <name type="scientific">Siphoviridae sp. ct7yc1</name>
    <dbReference type="NCBI Taxonomy" id="2827788"/>
    <lineage>
        <taxon>Viruses</taxon>
        <taxon>Duplodnaviria</taxon>
        <taxon>Heunggongvirae</taxon>
        <taxon>Uroviricota</taxon>
        <taxon>Caudoviricetes</taxon>
    </lineage>
</organism>
<proteinExistence type="predicted"/>